<keyword evidence="5" id="KW-1185">Reference proteome</keyword>
<dbReference type="PANTHER" id="PTHR14289:SF16">
    <property type="entry name" value="POLYMERASE DELTA-INTERACTING PROTEIN 2"/>
    <property type="match status" value="1"/>
</dbReference>
<evidence type="ECO:0000259" key="3">
    <source>
        <dbReference type="PROSITE" id="PS51087"/>
    </source>
</evidence>
<dbReference type="PROSITE" id="PS51087">
    <property type="entry name" value="APAG"/>
    <property type="match status" value="1"/>
</dbReference>
<dbReference type="HAMAP" id="MF_00791">
    <property type="entry name" value="ApaG"/>
    <property type="match status" value="1"/>
</dbReference>
<name>A0A8S8XCX1_9PROT</name>
<dbReference type="AlphaFoldDB" id="A0A8S8XCX1"/>
<dbReference type="SUPFAM" id="SSF110069">
    <property type="entry name" value="ApaG-like"/>
    <property type="match status" value="1"/>
</dbReference>
<dbReference type="InterPro" id="IPR007474">
    <property type="entry name" value="ApaG_domain"/>
</dbReference>
<dbReference type="Pfam" id="PF04379">
    <property type="entry name" value="DUF525"/>
    <property type="match status" value="1"/>
</dbReference>
<evidence type="ECO:0000256" key="1">
    <source>
        <dbReference type="ARBA" id="ARBA00017693"/>
    </source>
</evidence>
<dbReference type="InterPro" id="IPR023065">
    <property type="entry name" value="Uncharacterised_ApaG"/>
</dbReference>
<dbReference type="PANTHER" id="PTHR14289">
    <property type="entry name" value="F-BOX ONLY PROTEIN 3"/>
    <property type="match status" value="1"/>
</dbReference>
<accession>A0A8S8XCX1</accession>
<organism evidence="4 5">
    <name type="scientific">Roseiterribacter gracilis</name>
    <dbReference type="NCBI Taxonomy" id="2812848"/>
    <lineage>
        <taxon>Bacteria</taxon>
        <taxon>Pseudomonadati</taxon>
        <taxon>Pseudomonadota</taxon>
        <taxon>Alphaproteobacteria</taxon>
        <taxon>Rhodospirillales</taxon>
        <taxon>Roseiterribacteraceae</taxon>
        <taxon>Roseiterribacter</taxon>
    </lineage>
</organism>
<dbReference type="EMBL" id="BOPV01000001">
    <property type="protein sequence ID" value="GIL39145.1"/>
    <property type="molecule type" value="Genomic_DNA"/>
</dbReference>
<dbReference type="Proteomes" id="UP000681075">
    <property type="component" value="Unassembled WGS sequence"/>
</dbReference>
<protein>
    <recommendedName>
        <fullName evidence="1 2">Protein ApaG</fullName>
    </recommendedName>
</protein>
<proteinExistence type="inferred from homology"/>
<gene>
    <name evidence="2 4" type="primary">apaG</name>
    <name evidence="4" type="ORF">TMPK1_13820</name>
</gene>
<dbReference type="NCBIfam" id="NF003967">
    <property type="entry name" value="PRK05461.1"/>
    <property type="match status" value="1"/>
</dbReference>
<dbReference type="RefSeq" id="WP_420242243.1">
    <property type="nucleotide sequence ID" value="NZ_BOPV01000001.1"/>
</dbReference>
<evidence type="ECO:0000256" key="2">
    <source>
        <dbReference type="HAMAP-Rule" id="MF_00791"/>
    </source>
</evidence>
<feature type="domain" description="ApaG" evidence="3">
    <location>
        <begin position="13"/>
        <end position="137"/>
    </location>
</feature>
<evidence type="ECO:0000313" key="4">
    <source>
        <dbReference type="EMBL" id="GIL39145.1"/>
    </source>
</evidence>
<dbReference type="InterPro" id="IPR036767">
    <property type="entry name" value="ApaG_sf"/>
</dbReference>
<dbReference type="Gene3D" id="2.60.40.1470">
    <property type="entry name" value="ApaG domain"/>
    <property type="match status" value="1"/>
</dbReference>
<comment type="caution">
    <text evidence="4">The sequence shown here is derived from an EMBL/GenBank/DDBJ whole genome shotgun (WGS) entry which is preliminary data.</text>
</comment>
<evidence type="ECO:0000313" key="5">
    <source>
        <dbReference type="Proteomes" id="UP000681075"/>
    </source>
</evidence>
<reference evidence="4" key="1">
    <citation type="submission" date="2021-02" db="EMBL/GenBank/DDBJ databases">
        <title>Genome sequence of Rhodospirillales sp. strain TMPK1 isolated from soil.</title>
        <authorList>
            <person name="Nakai R."/>
            <person name="Kusada H."/>
            <person name="Tamaki H."/>
        </authorList>
    </citation>
    <scope>NUCLEOTIDE SEQUENCE</scope>
    <source>
        <strain evidence="4">TMPK1</strain>
    </source>
</reference>
<dbReference type="GO" id="GO:0070987">
    <property type="term" value="P:error-free translesion synthesis"/>
    <property type="evidence" value="ECO:0007669"/>
    <property type="project" value="TreeGrafter"/>
</dbReference>
<sequence length="140" mass="15627">MGLEIADDELPYQAETRSIRVAVRPSYRPDQSAPDEDHFVWAYRIRIENRGPETVQLRTRHWVITDGNGRVQEVRGPGVVGEEPVLKPGQSFEYVSGVPLSTPTGLMQGSYGMHTDAGEHFDVEVPPFSLDSPQQVARPN</sequence>